<dbReference type="Pfam" id="PF11188">
    <property type="entry name" value="DUF2975"/>
    <property type="match status" value="1"/>
</dbReference>
<feature type="transmembrane region" description="Helical" evidence="1">
    <location>
        <begin position="118"/>
        <end position="140"/>
    </location>
</feature>
<organism evidence="2 3">
    <name type="scientific">Paenibacillus albilobatus</name>
    <dbReference type="NCBI Taxonomy" id="2716884"/>
    <lineage>
        <taxon>Bacteria</taxon>
        <taxon>Bacillati</taxon>
        <taxon>Bacillota</taxon>
        <taxon>Bacilli</taxon>
        <taxon>Bacillales</taxon>
        <taxon>Paenibacillaceae</taxon>
        <taxon>Paenibacillus</taxon>
    </lineage>
</organism>
<dbReference type="RefSeq" id="WP_160037917.1">
    <property type="nucleotide sequence ID" value="NZ_BORQ01000001.1"/>
</dbReference>
<name>A0A920C988_9BACL</name>
<gene>
    <name evidence="2" type="primary">yoaS</name>
    <name evidence="2" type="ORF">J2TS6_06590</name>
</gene>
<keyword evidence="1" id="KW-1133">Transmembrane helix</keyword>
<dbReference type="EMBL" id="BORQ01000001">
    <property type="protein sequence ID" value="GIO29518.1"/>
    <property type="molecule type" value="Genomic_DNA"/>
</dbReference>
<protein>
    <submittedName>
        <fullName evidence="2">Membrane protein</fullName>
    </submittedName>
</protein>
<keyword evidence="1" id="KW-0812">Transmembrane</keyword>
<proteinExistence type="predicted"/>
<evidence type="ECO:0000313" key="3">
    <source>
        <dbReference type="Proteomes" id="UP000679779"/>
    </source>
</evidence>
<reference evidence="2" key="1">
    <citation type="submission" date="2021-03" db="EMBL/GenBank/DDBJ databases">
        <title>Antimicrobial resistance genes in bacteria isolated from Japanese honey, and their potential for conferring macrolide and lincosamide resistance in the American foulbrood pathogen Paenibacillus larvae.</title>
        <authorList>
            <person name="Okamoto M."/>
            <person name="Kumagai M."/>
            <person name="Kanamori H."/>
            <person name="Takamatsu D."/>
        </authorList>
    </citation>
    <scope>NUCLEOTIDE SEQUENCE</scope>
    <source>
        <strain evidence="2">J2TS6</strain>
    </source>
</reference>
<evidence type="ECO:0000313" key="2">
    <source>
        <dbReference type="EMBL" id="GIO29518.1"/>
    </source>
</evidence>
<feature type="transmembrane region" description="Helical" evidence="1">
    <location>
        <begin position="7"/>
        <end position="29"/>
    </location>
</feature>
<dbReference type="AlphaFoldDB" id="A0A920C988"/>
<keyword evidence="1" id="KW-0472">Membrane</keyword>
<feature type="transmembrane region" description="Helical" evidence="1">
    <location>
        <begin position="49"/>
        <end position="72"/>
    </location>
</feature>
<evidence type="ECO:0000256" key="1">
    <source>
        <dbReference type="SAM" id="Phobius"/>
    </source>
</evidence>
<keyword evidence="3" id="KW-1185">Reference proteome</keyword>
<comment type="caution">
    <text evidence="2">The sequence shown here is derived from an EMBL/GenBank/DDBJ whole genome shotgun (WGS) entry which is preliminary data.</text>
</comment>
<accession>A0A920C988</accession>
<feature type="transmembrane region" description="Helical" evidence="1">
    <location>
        <begin position="93"/>
        <end position="112"/>
    </location>
</feature>
<dbReference type="InterPro" id="IPR021354">
    <property type="entry name" value="DUF2975"/>
</dbReference>
<dbReference type="Proteomes" id="UP000679779">
    <property type="component" value="Unassembled WGS sequence"/>
</dbReference>
<sequence>MGLRSTLFLKVAVWIIGITVFAMCLFWFPSLARDAAKFNPEFAYLRYPVLIGLYMTTIPFYFALYQAFTLLNNIEKGNAFSKLAVTSLGHIKNCALIIIVLYVIGMFLLAVQNALHPGLAIIGGVIIFAATVISLFAAVLQELLRSALDLKTENELTI</sequence>